<proteinExistence type="predicted"/>
<gene>
    <name evidence="2" type="ORF">LX32DRAFT_653529</name>
</gene>
<keyword evidence="3" id="KW-1185">Reference proteome</keyword>
<feature type="compositionally biased region" description="Basic and acidic residues" evidence="1">
    <location>
        <begin position="72"/>
        <end position="87"/>
    </location>
</feature>
<dbReference type="EMBL" id="MU842887">
    <property type="protein sequence ID" value="KAK2027874.1"/>
    <property type="molecule type" value="Genomic_DNA"/>
</dbReference>
<evidence type="ECO:0000256" key="1">
    <source>
        <dbReference type="SAM" id="MobiDB-lite"/>
    </source>
</evidence>
<comment type="caution">
    <text evidence="2">The sequence shown here is derived from an EMBL/GenBank/DDBJ whole genome shotgun (WGS) entry which is preliminary data.</text>
</comment>
<protein>
    <submittedName>
        <fullName evidence="2">Uncharacterized protein</fullName>
    </submittedName>
</protein>
<sequence length="105" mass="11457">MDSTTQAWNKTVIPNPKPWEPSLIIRVPDWMAKCTLKLAARIPDPASWLMSASRSTLGAIALYVLGSQTAVESHRDRNKTPNDRDDAGNGGDANHAPSDSRQEST</sequence>
<evidence type="ECO:0000313" key="3">
    <source>
        <dbReference type="Proteomes" id="UP001232148"/>
    </source>
</evidence>
<reference evidence="2" key="1">
    <citation type="submission" date="2021-06" db="EMBL/GenBank/DDBJ databases">
        <title>Comparative genomics, transcriptomics and evolutionary studies reveal genomic signatures of adaptation to plant cell wall in hemibiotrophic fungi.</title>
        <authorList>
            <consortium name="DOE Joint Genome Institute"/>
            <person name="Baroncelli R."/>
            <person name="Diaz J.F."/>
            <person name="Benocci T."/>
            <person name="Peng M."/>
            <person name="Battaglia E."/>
            <person name="Haridas S."/>
            <person name="Andreopoulos W."/>
            <person name="Labutti K."/>
            <person name="Pangilinan J."/>
            <person name="Floch G.L."/>
            <person name="Makela M.R."/>
            <person name="Henrissat B."/>
            <person name="Grigoriev I.V."/>
            <person name="Crouch J.A."/>
            <person name="De Vries R.P."/>
            <person name="Sukno S.A."/>
            <person name="Thon M.R."/>
        </authorList>
    </citation>
    <scope>NUCLEOTIDE SEQUENCE</scope>
    <source>
        <strain evidence="2">MAFF235873</strain>
    </source>
</reference>
<accession>A0AAD9HHD3</accession>
<dbReference type="AlphaFoldDB" id="A0AAD9HHD3"/>
<name>A0AAD9HHD3_9PEZI</name>
<feature type="region of interest" description="Disordered" evidence="1">
    <location>
        <begin position="70"/>
        <end position="105"/>
    </location>
</feature>
<dbReference type="Proteomes" id="UP001232148">
    <property type="component" value="Unassembled WGS sequence"/>
</dbReference>
<organism evidence="2 3">
    <name type="scientific">Colletotrichum zoysiae</name>
    <dbReference type="NCBI Taxonomy" id="1216348"/>
    <lineage>
        <taxon>Eukaryota</taxon>
        <taxon>Fungi</taxon>
        <taxon>Dikarya</taxon>
        <taxon>Ascomycota</taxon>
        <taxon>Pezizomycotina</taxon>
        <taxon>Sordariomycetes</taxon>
        <taxon>Hypocreomycetidae</taxon>
        <taxon>Glomerellales</taxon>
        <taxon>Glomerellaceae</taxon>
        <taxon>Colletotrichum</taxon>
        <taxon>Colletotrichum graminicola species complex</taxon>
    </lineage>
</organism>
<evidence type="ECO:0000313" key="2">
    <source>
        <dbReference type="EMBL" id="KAK2027874.1"/>
    </source>
</evidence>